<comment type="caution">
    <text evidence="6">The sequence shown here is derived from an EMBL/GenBank/DDBJ whole genome shotgun (WGS) entry which is preliminary data.</text>
</comment>
<evidence type="ECO:0000313" key="7">
    <source>
        <dbReference type="Proteomes" id="UP000729357"/>
    </source>
</evidence>
<dbReference type="PANTHER" id="PTHR11552">
    <property type="entry name" value="GLUCOSE-METHANOL-CHOLINE GMC OXIDOREDUCTASE"/>
    <property type="match status" value="1"/>
</dbReference>
<dbReference type="GO" id="GO:0050660">
    <property type="term" value="F:flavin adenine dinucleotide binding"/>
    <property type="evidence" value="ECO:0007669"/>
    <property type="project" value="InterPro"/>
</dbReference>
<sequence>MPSTTNGSKGHSASALCSISDFLTQDYDYIVIGGGTAGLCVAARLTENPDVTVGVLEAGANRMDDPQVYTPSLYPTLIGREKYDWCYESVPQPGAGGKTMSQPRGKVLGGSSAINYLMYVRGSKEDYAAWESLGNKGWGWEGLAPYFKKSQTYNPPKKQHPNKQFMPIAAKDQYHGTTGPIHTSFNDYWEPFEEDFCKAAYEVGGQESSLVDAWSGDHFGFYSSLAAVDRTNDKGRRSYAATGYLRPNLSRPNLKVLTEALATRVLLDGTTVTGVEFLHDGQKHTINAIREVILSGGTINSPQLLELSGIGDPEVLEAAGVECLIENKRVGCNFQDHVLGGMLYDLKDGLKSLDSLHDSEYQKAMEKVYQETGEGPYGSPGMLMGFVSYASLVSEEVLNDTIAAIRKNSLAKTDFEKRQEETIISQLSDPKFANIQTFCIGAQLDVSQGDSQIKFFNPPPEGKTRISLLVCLEHPLSRGSVHITSSDPTQHPRIDPGYLKNGADAKILAEGIKWMDKIANQPVLKQSLGERILPPQGASIETEEERVEYVRNHISTQYHLIGTCTMGEVVDDRLKVRGVDNLRVIDASVFPTHVSGNIMATAYAVGEKGADLVKADDERFLMKVDSTAGVTSM</sequence>
<feature type="non-terminal residue" evidence="6">
    <location>
        <position position="633"/>
    </location>
</feature>
<dbReference type="Gene3D" id="3.50.50.60">
    <property type="entry name" value="FAD/NAD(P)-binding domain"/>
    <property type="match status" value="1"/>
</dbReference>
<evidence type="ECO:0000256" key="2">
    <source>
        <dbReference type="PIRSR" id="PIRSR000137-2"/>
    </source>
</evidence>
<keyword evidence="2 3" id="KW-0274">FAD</keyword>
<accession>A0A9P8G2S7</accession>
<feature type="binding site" evidence="2">
    <location>
        <position position="107"/>
    </location>
    <ligand>
        <name>FAD</name>
        <dbReference type="ChEBI" id="CHEBI:57692"/>
    </ligand>
</feature>
<feature type="domain" description="Glucose-methanol-choline oxidoreductase N-terminal" evidence="4">
    <location>
        <begin position="105"/>
        <end position="128"/>
    </location>
</feature>
<feature type="domain" description="Glucose-methanol-choline oxidoreductase N-terminal" evidence="5">
    <location>
        <begin position="297"/>
        <end position="311"/>
    </location>
</feature>
<dbReference type="SUPFAM" id="SSF51905">
    <property type="entry name" value="FAD/NAD(P)-binding domain"/>
    <property type="match status" value="1"/>
</dbReference>
<gene>
    <name evidence="6" type="ORF">KCU98_g1842</name>
</gene>
<reference evidence="6" key="2">
    <citation type="submission" date="2021-08" db="EMBL/GenBank/DDBJ databases">
        <authorList>
            <person name="Gostincar C."/>
            <person name="Sun X."/>
            <person name="Song Z."/>
            <person name="Gunde-Cimerman N."/>
        </authorList>
    </citation>
    <scope>NUCLEOTIDE SEQUENCE</scope>
    <source>
        <strain evidence="6">EXF-9298</strain>
    </source>
</reference>
<proteinExistence type="inferred from homology"/>
<protein>
    <submittedName>
        <fullName evidence="6">Alcohol oxidase</fullName>
    </submittedName>
</protein>
<dbReference type="Pfam" id="PF05199">
    <property type="entry name" value="GMC_oxred_C"/>
    <property type="match status" value="1"/>
</dbReference>
<evidence type="ECO:0000259" key="4">
    <source>
        <dbReference type="PROSITE" id="PS00623"/>
    </source>
</evidence>
<organism evidence="6 7">
    <name type="scientific">Aureobasidium melanogenum</name>
    <name type="common">Aureobasidium pullulans var. melanogenum</name>
    <dbReference type="NCBI Taxonomy" id="46634"/>
    <lineage>
        <taxon>Eukaryota</taxon>
        <taxon>Fungi</taxon>
        <taxon>Dikarya</taxon>
        <taxon>Ascomycota</taxon>
        <taxon>Pezizomycotina</taxon>
        <taxon>Dothideomycetes</taxon>
        <taxon>Dothideomycetidae</taxon>
        <taxon>Dothideales</taxon>
        <taxon>Saccotheciaceae</taxon>
        <taxon>Aureobasidium</taxon>
    </lineage>
</organism>
<evidence type="ECO:0000256" key="1">
    <source>
        <dbReference type="ARBA" id="ARBA00010790"/>
    </source>
</evidence>
<evidence type="ECO:0000259" key="5">
    <source>
        <dbReference type="PROSITE" id="PS00624"/>
    </source>
</evidence>
<keyword evidence="7" id="KW-1185">Reference proteome</keyword>
<dbReference type="InterPro" id="IPR007867">
    <property type="entry name" value="GMC_OxRtase_C"/>
</dbReference>
<dbReference type="GO" id="GO:0016614">
    <property type="term" value="F:oxidoreductase activity, acting on CH-OH group of donors"/>
    <property type="evidence" value="ECO:0007669"/>
    <property type="project" value="InterPro"/>
</dbReference>
<dbReference type="InterPro" id="IPR000172">
    <property type="entry name" value="GMC_OxRdtase_N"/>
</dbReference>
<reference evidence="6" key="1">
    <citation type="journal article" date="2021" name="J Fungi (Basel)">
        <title>Virulence traits and population genomics of the black yeast Aureobasidium melanogenum.</title>
        <authorList>
            <person name="Cernosa A."/>
            <person name="Sun X."/>
            <person name="Gostincar C."/>
            <person name="Fang C."/>
            <person name="Gunde-Cimerman N."/>
            <person name="Song Z."/>
        </authorList>
    </citation>
    <scope>NUCLEOTIDE SEQUENCE</scope>
    <source>
        <strain evidence="6">EXF-9298</strain>
    </source>
</reference>
<dbReference type="PROSITE" id="PS00624">
    <property type="entry name" value="GMC_OXRED_2"/>
    <property type="match status" value="1"/>
</dbReference>
<dbReference type="Gene3D" id="3.30.560.10">
    <property type="entry name" value="Glucose Oxidase, domain 3"/>
    <property type="match status" value="1"/>
</dbReference>
<comment type="cofactor">
    <cofactor evidence="2">
        <name>FAD</name>
        <dbReference type="ChEBI" id="CHEBI:57692"/>
    </cofactor>
</comment>
<dbReference type="EMBL" id="JAHFXS010000078">
    <property type="protein sequence ID" value="KAG9989502.1"/>
    <property type="molecule type" value="Genomic_DNA"/>
</dbReference>
<comment type="similarity">
    <text evidence="1 3">Belongs to the GMC oxidoreductase family.</text>
</comment>
<dbReference type="Proteomes" id="UP000729357">
    <property type="component" value="Unassembled WGS sequence"/>
</dbReference>
<evidence type="ECO:0000256" key="3">
    <source>
        <dbReference type="RuleBase" id="RU003968"/>
    </source>
</evidence>
<dbReference type="PROSITE" id="PS00623">
    <property type="entry name" value="GMC_OXRED_1"/>
    <property type="match status" value="1"/>
</dbReference>
<dbReference type="InterPro" id="IPR036188">
    <property type="entry name" value="FAD/NAD-bd_sf"/>
</dbReference>
<evidence type="ECO:0000313" key="6">
    <source>
        <dbReference type="EMBL" id="KAG9989502.1"/>
    </source>
</evidence>
<keyword evidence="3" id="KW-0285">Flavoprotein</keyword>
<dbReference type="InterPro" id="IPR012132">
    <property type="entry name" value="GMC_OxRdtase"/>
</dbReference>
<dbReference type="AlphaFoldDB" id="A0A9P8G2S7"/>
<name>A0A9P8G2S7_AURME</name>
<dbReference type="Pfam" id="PF00732">
    <property type="entry name" value="GMC_oxred_N"/>
    <property type="match status" value="1"/>
</dbReference>
<dbReference type="PANTHER" id="PTHR11552:SF210">
    <property type="entry name" value="GLUCOSE-METHANOL-CHOLINE OXIDOREDUCTASE N-TERMINAL DOMAIN-CONTAINING PROTEIN-RELATED"/>
    <property type="match status" value="1"/>
</dbReference>
<dbReference type="PIRSF" id="PIRSF000137">
    <property type="entry name" value="Alcohol_oxidase"/>
    <property type="match status" value="1"/>
</dbReference>
<dbReference type="SUPFAM" id="SSF54373">
    <property type="entry name" value="FAD-linked reductases, C-terminal domain"/>
    <property type="match status" value="1"/>
</dbReference>